<dbReference type="STRING" id="525904.Tter_2483"/>
<dbReference type="NCBIfam" id="TIGR02365">
    <property type="entry name" value="dha_L_ycgS"/>
    <property type="match status" value="1"/>
</dbReference>
<dbReference type="Pfam" id="PF02734">
    <property type="entry name" value="Dak2"/>
    <property type="match status" value="1"/>
</dbReference>
<dbReference type="EMBL" id="CP001826">
    <property type="protein sequence ID" value="ACZ43373.1"/>
    <property type="molecule type" value="Genomic_DNA"/>
</dbReference>
<proteinExistence type="predicted"/>
<organism evidence="4 5">
    <name type="scientific">Thermobaculum terrenum (strain ATCC BAA-798 / CCMEE 7001 / YNP1)</name>
    <dbReference type="NCBI Taxonomy" id="525904"/>
    <lineage>
        <taxon>Bacteria</taxon>
        <taxon>Bacillati</taxon>
        <taxon>Chloroflexota</taxon>
        <taxon>Chloroflexia</taxon>
        <taxon>Candidatus Thermobaculales</taxon>
        <taxon>Candidatus Thermobaculaceae</taxon>
        <taxon>Thermobaculum</taxon>
    </lineage>
</organism>
<dbReference type="PROSITE" id="PS51480">
    <property type="entry name" value="DHAL"/>
    <property type="match status" value="1"/>
</dbReference>
<dbReference type="eggNOG" id="COG2376">
    <property type="taxonomic scope" value="Bacteria"/>
</dbReference>
<evidence type="ECO:0000313" key="4">
    <source>
        <dbReference type="EMBL" id="ACZ43373.1"/>
    </source>
</evidence>
<dbReference type="KEGG" id="ttr:Tter_2483"/>
<dbReference type="RefSeq" id="WP_012876404.1">
    <property type="nucleotide sequence ID" value="NC_013526.1"/>
</dbReference>
<dbReference type="InterPro" id="IPR012737">
    <property type="entry name" value="DhaK_L_YcgS"/>
</dbReference>
<dbReference type="InterPro" id="IPR036117">
    <property type="entry name" value="DhaL_dom_sf"/>
</dbReference>
<keyword evidence="2 4" id="KW-0418">Kinase</keyword>
<sequence>MSEDGKWVRAALKRALTVLESKEDELGRLDAAAGDGDHGAGMVRGLTAAVEAAVADEPGEALMQAGTAFADAAGGASGAIYGVLLVALGKRLAASGRVDPPQFVQGLRDAIEAIQQLGKAQPGDKTLLDALVPFVEALEEGVRGGQDLRSAWRQALPVAEEAARATAGLVARKGRSSRLGARGLGHPDPGAVSLTYILRAVEPALPA</sequence>
<reference evidence="5" key="1">
    <citation type="journal article" date="2010" name="Stand. Genomic Sci.">
        <title>Complete genome sequence of 'Thermobaculum terrenum' type strain (YNP1).</title>
        <authorList>
            <person name="Kiss H."/>
            <person name="Cleland D."/>
            <person name="Lapidus A."/>
            <person name="Lucas S."/>
            <person name="Glavina Del Rio T."/>
            <person name="Nolan M."/>
            <person name="Tice H."/>
            <person name="Han C."/>
            <person name="Goodwin L."/>
            <person name="Pitluck S."/>
            <person name="Liolios K."/>
            <person name="Ivanova N."/>
            <person name="Mavromatis K."/>
            <person name="Ovchinnikova G."/>
            <person name="Pati A."/>
            <person name="Chen A."/>
            <person name="Palaniappan K."/>
            <person name="Land M."/>
            <person name="Hauser L."/>
            <person name="Chang Y."/>
            <person name="Jeffries C."/>
            <person name="Lu M."/>
            <person name="Brettin T."/>
            <person name="Detter J."/>
            <person name="Goker M."/>
            <person name="Tindall B."/>
            <person name="Beck B."/>
            <person name="McDermott T."/>
            <person name="Woyke T."/>
            <person name="Bristow J."/>
            <person name="Eisen J."/>
            <person name="Markowitz V."/>
            <person name="Hugenholtz P."/>
            <person name="Kyrpides N."/>
            <person name="Klenk H."/>
            <person name="Cheng J."/>
        </authorList>
    </citation>
    <scope>NUCLEOTIDE SEQUENCE [LARGE SCALE GENOMIC DNA]</scope>
    <source>
        <strain evidence="5">ATCC BAA-798 / YNP1</strain>
    </source>
</reference>
<dbReference type="Proteomes" id="UP000000323">
    <property type="component" value="Chromosome 2"/>
</dbReference>
<dbReference type="AlphaFoldDB" id="D1CI02"/>
<dbReference type="PANTHER" id="PTHR28629">
    <property type="entry name" value="TRIOKINASE/FMN CYCLASE"/>
    <property type="match status" value="1"/>
</dbReference>
<dbReference type="SMART" id="SM01120">
    <property type="entry name" value="Dak2"/>
    <property type="match status" value="1"/>
</dbReference>
<dbReference type="GO" id="GO:0004371">
    <property type="term" value="F:glycerone kinase activity"/>
    <property type="evidence" value="ECO:0007669"/>
    <property type="project" value="InterPro"/>
</dbReference>
<dbReference type="SUPFAM" id="SSF101473">
    <property type="entry name" value="DhaL-like"/>
    <property type="match status" value="1"/>
</dbReference>
<dbReference type="InterPro" id="IPR004007">
    <property type="entry name" value="DhaL_dom"/>
</dbReference>
<feature type="domain" description="DhaL" evidence="3">
    <location>
        <begin position="6"/>
        <end position="203"/>
    </location>
</feature>
<evidence type="ECO:0000259" key="3">
    <source>
        <dbReference type="PROSITE" id="PS51480"/>
    </source>
</evidence>
<accession>D1CI02</accession>
<dbReference type="GO" id="GO:0019563">
    <property type="term" value="P:glycerol catabolic process"/>
    <property type="evidence" value="ECO:0007669"/>
    <property type="project" value="TreeGrafter"/>
</dbReference>
<evidence type="ECO:0000256" key="2">
    <source>
        <dbReference type="ARBA" id="ARBA00022777"/>
    </source>
</evidence>
<dbReference type="InterPro" id="IPR050861">
    <property type="entry name" value="Dihydroxyacetone_Kinase"/>
</dbReference>
<dbReference type="PANTHER" id="PTHR28629:SF4">
    <property type="entry name" value="TRIOKINASE_FMN CYCLASE"/>
    <property type="match status" value="1"/>
</dbReference>
<name>D1CI02_THET1</name>
<evidence type="ECO:0000313" key="5">
    <source>
        <dbReference type="Proteomes" id="UP000000323"/>
    </source>
</evidence>
<dbReference type="GO" id="GO:0005829">
    <property type="term" value="C:cytosol"/>
    <property type="evidence" value="ECO:0007669"/>
    <property type="project" value="TreeGrafter"/>
</dbReference>
<keyword evidence="1" id="KW-0808">Transferase</keyword>
<gene>
    <name evidence="4" type="ordered locus">Tter_2483</name>
</gene>
<protein>
    <submittedName>
        <fullName evidence="4">Dihydroxyacetone kinase, L subunit</fullName>
    </submittedName>
</protein>
<dbReference type="HOGENOM" id="CLU_066424_1_0_0"/>
<evidence type="ECO:0000256" key="1">
    <source>
        <dbReference type="ARBA" id="ARBA00022679"/>
    </source>
</evidence>
<keyword evidence="5" id="KW-1185">Reference proteome</keyword>
<dbReference type="FunFam" id="1.25.40.340:FF:000002">
    <property type="entry name" value="Dihydroxyacetone kinase, L subunit"/>
    <property type="match status" value="1"/>
</dbReference>
<dbReference type="Gene3D" id="1.25.40.340">
    <property type="match status" value="1"/>
</dbReference>